<proteinExistence type="predicted"/>
<sequence>MDEQDRERRTIEFGKAICDKLEQNPSLIQVALDNIQRWEQKGGVDIAFREWKVLLDGSRQKIYDILTGTDSKSQRIRSSNPFVGILTEEERHQINKKYLKPIT</sequence>
<gene>
    <name evidence="1" type="ORF">PN36_30865</name>
</gene>
<accession>A0A0A6PPE9</accession>
<keyword evidence="2" id="KW-1185">Reference proteome</keyword>
<organism evidence="1 2">
    <name type="scientific">Candidatus Thiomargarita nelsonii</name>
    <dbReference type="NCBI Taxonomy" id="1003181"/>
    <lineage>
        <taxon>Bacteria</taxon>
        <taxon>Pseudomonadati</taxon>
        <taxon>Pseudomonadota</taxon>
        <taxon>Gammaproteobacteria</taxon>
        <taxon>Thiotrichales</taxon>
        <taxon>Thiotrichaceae</taxon>
        <taxon>Thiomargarita</taxon>
    </lineage>
</organism>
<evidence type="ECO:0000313" key="2">
    <source>
        <dbReference type="Proteomes" id="UP000030428"/>
    </source>
</evidence>
<protein>
    <submittedName>
        <fullName evidence="1">Uncharacterized protein</fullName>
    </submittedName>
</protein>
<reference evidence="1 2" key="1">
    <citation type="journal article" date="2016" name="Front. Microbiol.">
        <title>Single-Cell (Meta-)Genomics of a Dimorphic Candidatus Thiomargarita nelsonii Reveals Genomic Plasticity.</title>
        <authorList>
            <person name="Flood B.E."/>
            <person name="Fliss P."/>
            <person name="Jones D.S."/>
            <person name="Dick G.J."/>
            <person name="Jain S."/>
            <person name="Kaster A.K."/>
            <person name="Winkel M."/>
            <person name="Mussmann M."/>
            <person name="Bailey J."/>
        </authorList>
    </citation>
    <scope>NUCLEOTIDE SEQUENCE [LARGE SCALE GENOMIC DNA]</scope>
    <source>
        <strain evidence="1">Hydrate Ridge</strain>
    </source>
</reference>
<dbReference type="EMBL" id="JSZA02000236">
    <property type="protein sequence ID" value="KHD05862.1"/>
    <property type="molecule type" value="Genomic_DNA"/>
</dbReference>
<name>A0A0A6PPE9_9GAMM</name>
<dbReference type="AlphaFoldDB" id="A0A0A6PPE9"/>
<comment type="caution">
    <text evidence="1">The sequence shown here is derived from an EMBL/GenBank/DDBJ whole genome shotgun (WGS) entry which is preliminary data.</text>
</comment>
<dbReference type="Proteomes" id="UP000030428">
    <property type="component" value="Unassembled WGS sequence"/>
</dbReference>
<evidence type="ECO:0000313" key="1">
    <source>
        <dbReference type="EMBL" id="KHD05862.1"/>
    </source>
</evidence>